<keyword evidence="15 17" id="KW-0407">Ion channel</keyword>
<evidence type="ECO:0000256" key="10">
    <source>
        <dbReference type="ARBA" id="ARBA00023157"/>
    </source>
</evidence>
<evidence type="ECO:0000256" key="1">
    <source>
        <dbReference type="ARBA" id="ARBA00003328"/>
    </source>
</evidence>
<keyword evidence="12" id="KW-0325">Glycoprotein</keyword>
<dbReference type="PRINTS" id="PR00252">
    <property type="entry name" value="NRIONCHANNEL"/>
</dbReference>
<dbReference type="GO" id="GO:0022848">
    <property type="term" value="F:acetylcholine-gated monoatomic cation-selective channel activity"/>
    <property type="evidence" value="ECO:0007669"/>
    <property type="project" value="InterPro"/>
</dbReference>
<comment type="caution">
    <text evidence="17">Lacks conserved residue(s) required for the propagation of feature annotation.</text>
</comment>
<dbReference type="SUPFAM" id="SSF90112">
    <property type="entry name" value="Neurotransmitter-gated ion-channel transmembrane pore"/>
    <property type="match status" value="1"/>
</dbReference>
<comment type="function">
    <text evidence="1">After binding acetylcholine, the AChR responds by an extensive change in conformation that affects all subunits and leads to opening of an ion-conducting channel across the plasma membrane.</text>
</comment>
<keyword evidence="6 17" id="KW-1133">Transmembrane helix</keyword>
<evidence type="ECO:0008006" key="22">
    <source>
        <dbReference type="Google" id="ProtNLM"/>
    </source>
</evidence>
<dbReference type="EMBL" id="CAQQ02049124">
    <property type="status" value="NOT_ANNOTATED_CDS"/>
    <property type="molecule type" value="Genomic_DNA"/>
</dbReference>
<evidence type="ECO:0000256" key="15">
    <source>
        <dbReference type="ARBA" id="ARBA00023303"/>
    </source>
</evidence>
<evidence type="ECO:0000256" key="13">
    <source>
        <dbReference type="ARBA" id="ARBA00023257"/>
    </source>
</evidence>
<feature type="transmembrane region" description="Helical" evidence="17">
    <location>
        <begin position="154"/>
        <end position="172"/>
    </location>
</feature>
<dbReference type="EnsemblMetazoa" id="MESCA002519-RA">
    <property type="protein sequence ID" value="MESCA002519-PA"/>
    <property type="gene ID" value="MESCA002519"/>
</dbReference>
<evidence type="ECO:0000313" key="20">
    <source>
        <dbReference type="EnsemblMetazoa" id="MESCA002519-PA"/>
    </source>
</evidence>
<evidence type="ECO:0000256" key="2">
    <source>
        <dbReference type="ARBA" id="ARBA00009237"/>
    </source>
</evidence>
<keyword evidence="9 17" id="KW-0472">Membrane</keyword>
<keyword evidence="7" id="KW-0770">Synapse</keyword>
<organism evidence="20 21">
    <name type="scientific">Megaselia scalaris</name>
    <name type="common">Humpbacked fly</name>
    <name type="synonym">Phora scalaris</name>
    <dbReference type="NCBI Taxonomy" id="36166"/>
    <lineage>
        <taxon>Eukaryota</taxon>
        <taxon>Metazoa</taxon>
        <taxon>Ecdysozoa</taxon>
        <taxon>Arthropoda</taxon>
        <taxon>Hexapoda</taxon>
        <taxon>Insecta</taxon>
        <taxon>Pterygota</taxon>
        <taxon>Neoptera</taxon>
        <taxon>Endopterygota</taxon>
        <taxon>Diptera</taxon>
        <taxon>Brachycera</taxon>
        <taxon>Muscomorpha</taxon>
        <taxon>Platypezoidea</taxon>
        <taxon>Phoridae</taxon>
        <taxon>Megaseliini</taxon>
        <taxon>Megaselia</taxon>
    </lineage>
</organism>
<reference evidence="21" key="1">
    <citation type="submission" date="2013-02" db="EMBL/GenBank/DDBJ databases">
        <authorList>
            <person name="Hughes D."/>
        </authorList>
    </citation>
    <scope>NUCLEOTIDE SEQUENCE</scope>
    <source>
        <strain>Durham</strain>
        <strain evidence="21">NC isolate 2 -- Noor lab</strain>
    </source>
</reference>
<dbReference type="Gene3D" id="1.20.58.390">
    <property type="entry name" value="Neurotransmitter-gated ion-channel transmembrane domain"/>
    <property type="match status" value="1"/>
</dbReference>
<evidence type="ECO:0000256" key="6">
    <source>
        <dbReference type="ARBA" id="ARBA00022989"/>
    </source>
</evidence>
<dbReference type="SUPFAM" id="SSF63712">
    <property type="entry name" value="Nicotinic receptor ligand binding domain-like"/>
    <property type="match status" value="1"/>
</dbReference>
<dbReference type="FunFam" id="2.70.170.10:FF:000028">
    <property type="entry name" value="AcetylCholine Receptor"/>
    <property type="match status" value="1"/>
</dbReference>
<dbReference type="GO" id="GO:0004888">
    <property type="term" value="F:transmembrane signaling receptor activity"/>
    <property type="evidence" value="ECO:0007669"/>
    <property type="project" value="InterPro"/>
</dbReference>
<evidence type="ECO:0000259" key="18">
    <source>
        <dbReference type="Pfam" id="PF02931"/>
    </source>
</evidence>
<reference evidence="20" key="2">
    <citation type="submission" date="2015-06" db="UniProtKB">
        <authorList>
            <consortium name="EnsemblMetazoa"/>
        </authorList>
    </citation>
    <scope>IDENTIFICATION</scope>
</reference>
<accession>T1GGJ8</accession>
<dbReference type="OMA" id="NMANITW"/>
<dbReference type="InterPro" id="IPR038050">
    <property type="entry name" value="Neuro_actylchol_rec"/>
</dbReference>
<keyword evidence="10" id="KW-1015">Disulfide bond</keyword>
<name>T1GGJ8_MEGSC</name>
<dbReference type="EMBL" id="CAQQ02049123">
    <property type="status" value="NOT_ANNOTATED_CDS"/>
    <property type="molecule type" value="Genomic_DNA"/>
</dbReference>
<dbReference type="FunFam" id="1.20.58.390:FF:000064">
    <property type="entry name" value="Neuronal acetylcholine receptor subunit alpha-7"/>
    <property type="match status" value="1"/>
</dbReference>
<dbReference type="InterPro" id="IPR036719">
    <property type="entry name" value="Neuro-gated_channel_TM_sf"/>
</dbReference>
<comment type="subcellular location">
    <subcellularLocation>
        <location evidence="16">Postsynaptic cell membrane</location>
        <topology evidence="16">Multi-pass membrane protein</topology>
    </subcellularLocation>
</comment>
<dbReference type="InterPro" id="IPR006029">
    <property type="entry name" value="Neurotrans-gated_channel_TM"/>
</dbReference>
<evidence type="ECO:0000256" key="5">
    <source>
        <dbReference type="ARBA" id="ARBA00022692"/>
    </source>
</evidence>
<evidence type="ECO:0000256" key="7">
    <source>
        <dbReference type="ARBA" id="ARBA00023018"/>
    </source>
</evidence>
<keyword evidence="14" id="KW-1071">Ligand-gated ion channel</keyword>
<feature type="domain" description="Neurotransmitter-gated ion-channel transmembrane" evidence="19">
    <location>
        <begin position="129"/>
        <end position="185"/>
    </location>
</feature>
<dbReference type="PANTHER" id="PTHR18945">
    <property type="entry name" value="NEUROTRANSMITTER GATED ION CHANNEL"/>
    <property type="match status" value="1"/>
</dbReference>
<dbReference type="CDD" id="cd19051">
    <property type="entry name" value="LGIC_TM_cation"/>
    <property type="match status" value="1"/>
</dbReference>
<dbReference type="STRING" id="36166.T1GGJ8"/>
<evidence type="ECO:0000313" key="21">
    <source>
        <dbReference type="Proteomes" id="UP000015102"/>
    </source>
</evidence>
<evidence type="ECO:0000256" key="11">
    <source>
        <dbReference type="ARBA" id="ARBA00023170"/>
    </source>
</evidence>
<dbReference type="Pfam" id="PF02931">
    <property type="entry name" value="Neur_chan_LBD"/>
    <property type="match status" value="1"/>
</dbReference>
<evidence type="ECO:0000256" key="14">
    <source>
        <dbReference type="ARBA" id="ARBA00023286"/>
    </source>
</evidence>
<proteinExistence type="inferred from homology"/>
<dbReference type="AlphaFoldDB" id="T1GGJ8"/>
<dbReference type="InterPro" id="IPR036734">
    <property type="entry name" value="Neur_chan_lig-bd_sf"/>
</dbReference>
<evidence type="ECO:0000256" key="17">
    <source>
        <dbReference type="RuleBase" id="RU000687"/>
    </source>
</evidence>
<keyword evidence="3 17" id="KW-0813">Transport</keyword>
<evidence type="ECO:0000256" key="16">
    <source>
        <dbReference type="ARBA" id="ARBA00034104"/>
    </source>
</evidence>
<keyword evidence="13" id="KW-0628">Postsynaptic cell membrane</keyword>
<evidence type="ECO:0000256" key="8">
    <source>
        <dbReference type="ARBA" id="ARBA00023065"/>
    </source>
</evidence>
<dbReference type="PRINTS" id="PR00254">
    <property type="entry name" value="NICOTINICR"/>
</dbReference>
<evidence type="ECO:0000256" key="4">
    <source>
        <dbReference type="ARBA" id="ARBA00022475"/>
    </source>
</evidence>
<dbReference type="EMBL" id="CAQQ02049126">
    <property type="status" value="NOT_ANNOTATED_CDS"/>
    <property type="molecule type" value="Genomic_DNA"/>
</dbReference>
<keyword evidence="11" id="KW-0675">Receptor</keyword>
<dbReference type="InterPro" id="IPR006202">
    <property type="entry name" value="Neur_chan_lig-bd"/>
</dbReference>
<dbReference type="HOGENOM" id="CLU_1322246_0_0_1"/>
<dbReference type="EMBL" id="CAQQ02049125">
    <property type="status" value="NOT_ANNOTATED_CDS"/>
    <property type="molecule type" value="Genomic_DNA"/>
</dbReference>
<keyword evidence="5 17" id="KW-0812">Transmembrane</keyword>
<dbReference type="CDD" id="cd18997">
    <property type="entry name" value="LGIC_ECD_nAChR"/>
    <property type="match status" value="1"/>
</dbReference>
<dbReference type="InterPro" id="IPR018000">
    <property type="entry name" value="Neurotransmitter_ion_chnl_CS"/>
</dbReference>
<evidence type="ECO:0000259" key="19">
    <source>
        <dbReference type="Pfam" id="PF02932"/>
    </source>
</evidence>
<feature type="transmembrane region" description="Helical" evidence="17">
    <location>
        <begin position="123"/>
        <end position="142"/>
    </location>
</feature>
<dbReference type="Gene3D" id="2.70.170.10">
    <property type="entry name" value="Neurotransmitter-gated ion-channel ligand-binding domain"/>
    <property type="match status" value="1"/>
</dbReference>
<keyword evidence="4" id="KW-1003">Cell membrane</keyword>
<evidence type="ECO:0000256" key="12">
    <source>
        <dbReference type="ARBA" id="ARBA00023180"/>
    </source>
</evidence>
<feature type="domain" description="Neurotransmitter-gated ion-channel ligand-binding" evidence="18">
    <location>
        <begin position="4"/>
        <end position="110"/>
    </location>
</feature>
<keyword evidence="8 17" id="KW-0406">Ion transport</keyword>
<dbReference type="EMBL" id="CAQQ02049127">
    <property type="status" value="NOT_ANNOTATED_CDS"/>
    <property type="molecule type" value="Genomic_DNA"/>
</dbReference>
<dbReference type="InterPro" id="IPR002394">
    <property type="entry name" value="Nicotinic_acetylcholine_rcpt"/>
</dbReference>
<protein>
    <recommendedName>
        <fullName evidence="22">Neurotransmitter-gated ion-channel ligand-binding domain-containing protein</fullName>
    </recommendedName>
</protein>
<evidence type="ECO:0000256" key="9">
    <source>
        <dbReference type="ARBA" id="ARBA00023136"/>
    </source>
</evidence>
<dbReference type="GO" id="GO:0045211">
    <property type="term" value="C:postsynaptic membrane"/>
    <property type="evidence" value="ECO:0007669"/>
    <property type="project" value="UniProtKB-SubCell"/>
</dbReference>
<evidence type="ECO:0000256" key="3">
    <source>
        <dbReference type="ARBA" id="ARBA00022448"/>
    </source>
</evidence>
<dbReference type="Pfam" id="PF02932">
    <property type="entry name" value="Neur_chan_memb"/>
    <property type="match status" value="1"/>
</dbReference>
<dbReference type="PROSITE" id="PS00236">
    <property type="entry name" value="NEUROTR_ION_CHANNEL"/>
    <property type="match status" value="1"/>
</dbReference>
<dbReference type="Proteomes" id="UP000015102">
    <property type="component" value="Unassembled WGS sequence"/>
</dbReference>
<dbReference type="InterPro" id="IPR006201">
    <property type="entry name" value="Neur_channel"/>
</dbReference>
<sequence>MLADEKNQLLVTNVWLKLEWNDMNLRWNTSEYGGVKDLRIPPHRIWKPDVLMYNSADEGFDGTYQTNVVVRNNGSCLYVPPGIFKSTCKIDITWFPFDDQRCEMKFEPYIDITFAIIIRRRTLYYFFNLIIPCVLIASMALLGFTLPPDSGEKLSLGVTILLSLTVFLNMVAETMPATSDAVPLLEMQTLTKCRIRFENYFYIGYRGY</sequence>
<comment type="similarity">
    <text evidence="2">Belongs to the ligand-gated ion channel (TC 1.A.9) family. Acetylcholine receptor (TC 1.A.9.1) subfamily.</text>
</comment>
<keyword evidence="21" id="KW-1185">Reference proteome</keyword>